<feature type="domain" description="Fe2OG dioxygenase" evidence="1">
    <location>
        <begin position="1"/>
        <end position="95"/>
    </location>
</feature>
<evidence type="ECO:0000259" key="1">
    <source>
        <dbReference type="PROSITE" id="PS51471"/>
    </source>
</evidence>
<dbReference type="InterPro" id="IPR032854">
    <property type="entry name" value="ALKBH3"/>
</dbReference>
<accession>A0A7S0A2R0</accession>
<dbReference type="EMBL" id="HBEG01011367">
    <property type="protein sequence ID" value="CAD8351411.1"/>
    <property type="molecule type" value="Transcribed_RNA"/>
</dbReference>
<dbReference type="PROSITE" id="PS51471">
    <property type="entry name" value="FE2OG_OXY"/>
    <property type="match status" value="1"/>
</dbReference>
<dbReference type="PANTHER" id="PTHR31212:SF4">
    <property type="entry name" value="ALPHA-KETOGLUTARATE-DEPENDENT DIOXYGENASE ALKB HOMOLOG 3"/>
    <property type="match status" value="1"/>
</dbReference>
<name>A0A7S0A2R0_9DINO</name>
<organism evidence="2">
    <name type="scientific">Pyrodinium bahamense</name>
    <dbReference type="NCBI Taxonomy" id="73915"/>
    <lineage>
        <taxon>Eukaryota</taxon>
        <taxon>Sar</taxon>
        <taxon>Alveolata</taxon>
        <taxon>Dinophyceae</taxon>
        <taxon>Gonyaulacales</taxon>
        <taxon>Pyrocystaceae</taxon>
        <taxon>Pyrodinium</taxon>
    </lineage>
</organism>
<sequence>MNLYEDGQHSVGWHADNESLFQGKVRDCRIISLSLGQTRKFELKCKGGGFHRMFLSDGDLCTMEGLTQKYYQHRVPKEGGGKVGARINLTWRWVVEHTAGCATNTVVTAPQA</sequence>
<proteinExistence type="predicted"/>
<dbReference type="Gene3D" id="2.60.120.590">
    <property type="entry name" value="Alpha-ketoglutarate-dependent dioxygenase AlkB-like"/>
    <property type="match status" value="1"/>
</dbReference>
<dbReference type="InterPro" id="IPR027450">
    <property type="entry name" value="AlkB-like"/>
</dbReference>
<evidence type="ECO:0000313" key="2">
    <source>
        <dbReference type="EMBL" id="CAD8351411.1"/>
    </source>
</evidence>
<dbReference type="SUPFAM" id="SSF51197">
    <property type="entry name" value="Clavaminate synthase-like"/>
    <property type="match status" value="1"/>
</dbReference>
<reference evidence="2" key="1">
    <citation type="submission" date="2021-01" db="EMBL/GenBank/DDBJ databases">
        <authorList>
            <person name="Corre E."/>
            <person name="Pelletier E."/>
            <person name="Niang G."/>
            <person name="Scheremetjew M."/>
            <person name="Finn R."/>
            <person name="Kale V."/>
            <person name="Holt S."/>
            <person name="Cochrane G."/>
            <person name="Meng A."/>
            <person name="Brown T."/>
            <person name="Cohen L."/>
        </authorList>
    </citation>
    <scope>NUCLEOTIDE SEQUENCE</scope>
    <source>
        <strain evidence="2">Pbaha01</strain>
    </source>
</reference>
<protein>
    <recommendedName>
        <fullName evidence="1">Fe2OG dioxygenase domain-containing protein</fullName>
    </recommendedName>
</protein>
<gene>
    <name evidence="2" type="ORF">PBAH0796_LOCUS6778</name>
</gene>
<dbReference type="AlphaFoldDB" id="A0A7S0A2R0"/>
<dbReference type="PANTHER" id="PTHR31212">
    <property type="entry name" value="ALPHA-KETOGLUTARATE-DEPENDENT DIOXYGENASE ALKB HOMOLOG 3"/>
    <property type="match status" value="1"/>
</dbReference>
<dbReference type="GO" id="GO:0051213">
    <property type="term" value="F:dioxygenase activity"/>
    <property type="evidence" value="ECO:0007669"/>
    <property type="project" value="InterPro"/>
</dbReference>
<dbReference type="GO" id="GO:0006307">
    <property type="term" value="P:DNA alkylation repair"/>
    <property type="evidence" value="ECO:0007669"/>
    <property type="project" value="InterPro"/>
</dbReference>
<dbReference type="Pfam" id="PF13532">
    <property type="entry name" value="2OG-FeII_Oxy_2"/>
    <property type="match status" value="1"/>
</dbReference>
<dbReference type="InterPro" id="IPR005123">
    <property type="entry name" value="Oxoglu/Fe-dep_dioxygenase_dom"/>
</dbReference>
<dbReference type="InterPro" id="IPR037151">
    <property type="entry name" value="AlkB-like_sf"/>
</dbReference>